<dbReference type="PROSITE" id="PS51257">
    <property type="entry name" value="PROKAR_LIPOPROTEIN"/>
    <property type="match status" value="1"/>
</dbReference>
<gene>
    <name evidence="1" type="ORF">IAB75_08970</name>
</gene>
<proteinExistence type="predicted"/>
<evidence type="ECO:0000313" key="2">
    <source>
        <dbReference type="Proteomes" id="UP000725002"/>
    </source>
</evidence>
<reference evidence="1" key="2">
    <citation type="journal article" date="2021" name="PeerJ">
        <title>Extensive microbial diversity within the chicken gut microbiome revealed by metagenomics and culture.</title>
        <authorList>
            <person name="Gilroy R."/>
            <person name="Ravi A."/>
            <person name="Getino M."/>
            <person name="Pursley I."/>
            <person name="Horton D.L."/>
            <person name="Alikhan N.F."/>
            <person name="Baker D."/>
            <person name="Gharbi K."/>
            <person name="Hall N."/>
            <person name="Watson M."/>
            <person name="Adriaenssens E.M."/>
            <person name="Foster-Nyarko E."/>
            <person name="Jarju S."/>
            <person name="Secka A."/>
            <person name="Antonio M."/>
            <person name="Oren A."/>
            <person name="Chaudhuri R.R."/>
            <person name="La Ragione R."/>
            <person name="Hildebrand F."/>
            <person name="Pallen M.J."/>
        </authorList>
    </citation>
    <scope>NUCLEOTIDE SEQUENCE</scope>
    <source>
        <strain evidence="1">G3-8215</strain>
    </source>
</reference>
<name>A0A940DSH6_9BACT</name>
<comment type="caution">
    <text evidence="1">The sequence shown here is derived from an EMBL/GenBank/DDBJ whole genome shotgun (WGS) entry which is preliminary data.</text>
</comment>
<organism evidence="1 2">
    <name type="scientific">Candidatus Cryptobacteroides avicola</name>
    <dbReference type="NCBI Taxonomy" id="2840757"/>
    <lineage>
        <taxon>Bacteria</taxon>
        <taxon>Pseudomonadati</taxon>
        <taxon>Bacteroidota</taxon>
        <taxon>Bacteroidia</taxon>
        <taxon>Bacteroidales</taxon>
        <taxon>Candidatus Cryptobacteroides</taxon>
    </lineage>
</organism>
<protein>
    <submittedName>
        <fullName evidence="1">Uncharacterized protein</fullName>
    </submittedName>
</protein>
<dbReference type="EMBL" id="JADILV010000061">
    <property type="protein sequence ID" value="MBO8484227.1"/>
    <property type="molecule type" value="Genomic_DNA"/>
</dbReference>
<dbReference type="Proteomes" id="UP000725002">
    <property type="component" value="Unassembled WGS sequence"/>
</dbReference>
<evidence type="ECO:0000313" key="1">
    <source>
        <dbReference type="EMBL" id="MBO8484227.1"/>
    </source>
</evidence>
<dbReference type="AlphaFoldDB" id="A0A940DSH6"/>
<sequence length="396" mass="44711">MNLIGKYQAIAAVALLAQSCQESVLQVTDRSFRCEAAVHADSSGTDPWRLTLELVRGDADREYQVEYELDGQRSGTLLDGSGNALPHPFNADFSVSRIQTFILPTPDSGEHSVSLSVSTPDYSERHECRFDVAEDVAENEAPALEFSARADTEGSSTRLLVNIINGEMGGIYELSGIIDGSDSLPCRKVRADGGFLSATLPVLRPGSHTMTVELSDEMRSSERDIEFAEPMRYPELKLVMDAEDDYLTCYSMENPYESGITMRIIVTMKGRVTYIPDGRGGRTETAYTEETKTEEYEFVPGEAPFKLMDIWRLKEKIESKYEITHRKEWDSSNEGSWILVPDRKEFYSVYHMEIIITAEPELDGLGLTFKEQYKKTPENYWFGEYIEKQPGFYSSK</sequence>
<accession>A0A940DSH6</accession>
<reference evidence="1" key="1">
    <citation type="submission" date="2020-10" db="EMBL/GenBank/DDBJ databases">
        <authorList>
            <person name="Gilroy R."/>
        </authorList>
    </citation>
    <scope>NUCLEOTIDE SEQUENCE</scope>
    <source>
        <strain evidence="1">G3-8215</strain>
    </source>
</reference>